<reference evidence="1" key="1">
    <citation type="submission" date="2020-11" db="EMBL/GenBank/DDBJ databases">
        <authorList>
            <consortium name="DOE Joint Genome Institute"/>
            <person name="Ahrendt S."/>
            <person name="Riley R."/>
            <person name="Andreopoulos W."/>
            <person name="Labutti K."/>
            <person name="Pangilinan J."/>
            <person name="Ruiz-Duenas F.J."/>
            <person name="Barrasa J.M."/>
            <person name="Sanchez-Garcia M."/>
            <person name="Camarero S."/>
            <person name="Miyauchi S."/>
            <person name="Serrano A."/>
            <person name="Linde D."/>
            <person name="Babiker R."/>
            <person name="Drula E."/>
            <person name="Ayuso-Fernandez I."/>
            <person name="Pacheco R."/>
            <person name="Padilla G."/>
            <person name="Ferreira P."/>
            <person name="Barriuso J."/>
            <person name="Kellner H."/>
            <person name="Castanera R."/>
            <person name="Alfaro M."/>
            <person name="Ramirez L."/>
            <person name="Pisabarro A.G."/>
            <person name="Kuo A."/>
            <person name="Tritt A."/>
            <person name="Lipzen A."/>
            <person name="He G."/>
            <person name="Yan M."/>
            <person name="Ng V."/>
            <person name="Cullen D."/>
            <person name="Martin F."/>
            <person name="Rosso M.-N."/>
            <person name="Henrissat B."/>
            <person name="Hibbett D."/>
            <person name="Martinez A.T."/>
            <person name="Grigoriev I.V."/>
        </authorList>
    </citation>
    <scope>NUCLEOTIDE SEQUENCE</scope>
    <source>
        <strain evidence="1">CBS 247.69</strain>
    </source>
</reference>
<gene>
    <name evidence="1" type="ORF">BDZ94DRAFT_1293569</name>
</gene>
<dbReference type="SUPFAM" id="SSF52540">
    <property type="entry name" value="P-loop containing nucleoside triphosphate hydrolases"/>
    <property type="match status" value="1"/>
</dbReference>
<accession>A0A9P5YJ18</accession>
<keyword evidence="2" id="KW-1185">Reference proteome</keyword>
<dbReference type="AlphaFoldDB" id="A0A9P5YJ18"/>
<dbReference type="EMBL" id="MU150229">
    <property type="protein sequence ID" value="KAF9469977.1"/>
    <property type="molecule type" value="Genomic_DNA"/>
</dbReference>
<organism evidence="1 2">
    <name type="scientific">Collybia nuda</name>
    <dbReference type="NCBI Taxonomy" id="64659"/>
    <lineage>
        <taxon>Eukaryota</taxon>
        <taxon>Fungi</taxon>
        <taxon>Dikarya</taxon>
        <taxon>Basidiomycota</taxon>
        <taxon>Agaricomycotina</taxon>
        <taxon>Agaricomycetes</taxon>
        <taxon>Agaricomycetidae</taxon>
        <taxon>Agaricales</taxon>
        <taxon>Tricholomatineae</taxon>
        <taxon>Clitocybaceae</taxon>
        <taxon>Collybia</taxon>
    </lineage>
</organism>
<dbReference type="OrthoDB" id="347435at2759"/>
<dbReference type="InterPro" id="IPR027417">
    <property type="entry name" value="P-loop_NTPase"/>
</dbReference>
<proteinExistence type="predicted"/>
<dbReference type="GO" id="GO:0016787">
    <property type="term" value="F:hydrolase activity"/>
    <property type="evidence" value="ECO:0007669"/>
    <property type="project" value="UniProtKB-KW"/>
</dbReference>
<comment type="caution">
    <text evidence="1">The sequence shown here is derived from an EMBL/GenBank/DDBJ whole genome shotgun (WGS) entry which is preliminary data.</text>
</comment>
<protein>
    <submittedName>
        <fullName evidence="1">P-loop containing nucleoside triphosphate hydrolase protein</fullName>
    </submittedName>
</protein>
<dbReference type="Gene3D" id="3.40.50.300">
    <property type="entry name" value="P-loop containing nucleotide triphosphate hydrolases"/>
    <property type="match status" value="1"/>
</dbReference>
<sequence length="280" mass="31215">MDSDAVAAIIEHLSPSLRRRLKTDPPLFVALQGPQGSGKSFIAALLKARLSASPHSLNVTIISIDDLYLPHADLTQLARQHPENPLWSGRGQPGTHDVDLGLRLLQTLRSQEESVELPRFDKSLFDGQGDRLPLGLQDSTISQPPLDLVILEGCVWIEERERLDLTVTPRKADLESVNNALLAYVKLWSGFDIFVQIKPSPSQVLPSKYSIIYQWRLEQEHYMKASNGGRGMSDDAVKGFVDRYIPGYVFFGDIPVSSSPWSGLRLLVDETRCLVGIEKF</sequence>
<evidence type="ECO:0000313" key="1">
    <source>
        <dbReference type="EMBL" id="KAF9469977.1"/>
    </source>
</evidence>
<keyword evidence="1" id="KW-0378">Hydrolase</keyword>
<evidence type="ECO:0000313" key="2">
    <source>
        <dbReference type="Proteomes" id="UP000807353"/>
    </source>
</evidence>
<dbReference type="Proteomes" id="UP000807353">
    <property type="component" value="Unassembled WGS sequence"/>
</dbReference>
<dbReference type="PANTHER" id="PTHR10285">
    <property type="entry name" value="URIDINE KINASE"/>
    <property type="match status" value="1"/>
</dbReference>
<name>A0A9P5YJ18_9AGAR</name>